<sequence>MYSKYIIIASFVFSGVFARPSDSPPEKEQPTVIPIVSQSDELESNGTYKFSYETGNGIKREEIAYEKVLSKGREASSKEKGEDDDESDEIHVQQGSYSYTAPDGTVITLRYIADENGFQPIGDHLPRSPVPSPALSNPAEKSGRALKVADSADSASTTVEAKTAKTADKPTETVMSADELLKTVPITKDSKTSSSDAKKSETKSEGNDPEPANINVSTEVASKATSAQSSTEVSPASVVQTSTSAPEQSAESSSSTSAPEQSSSSEVVGQSTTTEAVSQSPAEKVQKTTTNAASPAPVEGSDSTTVSA</sequence>
<feature type="compositionally biased region" description="Low complexity" evidence="4">
    <location>
        <begin position="241"/>
        <end position="275"/>
    </location>
</feature>
<feature type="signal peptide" evidence="5">
    <location>
        <begin position="1"/>
        <end position="18"/>
    </location>
</feature>
<dbReference type="InterPro" id="IPR000618">
    <property type="entry name" value="Insect_cuticle"/>
</dbReference>
<evidence type="ECO:0000256" key="3">
    <source>
        <dbReference type="PROSITE-ProRule" id="PRU00497"/>
    </source>
</evidence>
<dbReference type="InterPro" id="IPR031311">
    <property type="entry name" value="CHIT_BIND_RR_consensus"/>
</dbReference>
<evidence type="ECO:0000256" key="1">
    <source>
        <dbReference type="ARBA" id="ARBA00022460"/>
    </source>
</evidence>
<accession>A0A8B8HRW8</accession>
<dbReference type="PANTHER" id="PTHR10380:SF215">
    <property type="entry name" value="CUTICULAR PROTEIN 49AG"/>
    <property type="match status" value="1"/>
</dbReference>
<gene>
    <name evidence="7" type="primary">LOC113393581</name>
</gene>
<keyword evidence="2 5" id="KW-0732">Signal</keyword>
<dbReference type="Proteomes" id="UP001652626">
    <property type="component" value="Chromosome 6"/>
</dbReference>
<keyword evidence="1 3" id="KW-0193">Cuticle</keyword>
<feature type="compositionally biased region" description="Polar residues" evidence="4">
    <location>
        <begin position="214"/>
        <end position="240"/>
    </location>
</feature>
<feature type="compositionally biased region" description="Basic and acidic residues" evidence="4">
    <location>
        <begin position="188"/>
        <end position="206"/>
    </location>
</feature>
<dbReference type="RefSeq" id="XP_026486341.2">
    <property type="nucleotide sequence ID" value="XM_026630556.2"/>
</dbReference>
<dbReference type="PROSITE" id="PS00233">
    <property type="entry name" value="CHIT_BIND_RR_1"/>
    <property type="match status" value="1"/>
</dbReference>
<dbReference type="OrthoDB" id="8117702at2759"/>
<feature type="region of interest" description="Disordered" evidence="4">
    <location>
        <begin position="70"/>
        <end position="99"/>
    </location>
</feature>
<dbReference type="GO" id="GO:0008010">
    <property type="term" value="F:structural constituent of chitin-based larval cuticle"/>
    <property type="evidence" value="ECO:0007669"/>
    <property type="project" value="TreeGrafter"/>
</dbReference>
<feature type="compositionally biased region" description="Basic and acidic residues" evidence="4">
    <location>
        <begin position="70"/>
        <end position="81"/>
    </location>
</feature>
<dbReference type="PANTHER" id="PTHR10380">
    <property type="entry name" value="CUTICLE PROTEIN"/>
    <property type="match status" value="1"/>
</dbReference>
<dbReference type="GeneID" id="113393581"/>
<dbReference type="Pfam" id="PF00379">
    <property type="entry name" value="Chitin_bind_4"/>
    <property type="match status" value="1"/>
</dbReference>
<evidence type="ECO:0000313" key="6">
    <source>
        <dbReference type="Proteomes" id="UP001652626"/>
    </source>
</evidence>
<protein>
    <submittedName>
        <fullName evidence="7">Osteocalcin 2-like</fullName>
    </submittedName>
</protein>
<feature type="chain" id="PRO_5047000739" evidence="5">
    <location>
        <begin position="19"/>
        <end position="308"/>
    </location>
</feature>
<proteinExistence type="predicted"/>
<evidence type="ECO:0000313" key="7">
    <source>
        <dbReference type="RefSeq" id="XP_026486341.2"/>
    </source>
</evidence>
<name>A0A8B8HRW8_VANTA</name>
<evidence type="ECO:0000256" key="5">
    <source>
        <dbReference type="SAM" id="SignalP"/>
    </source>
</evidence>
<dbReference type="InterPro" id="IPR050468">
    <property type="entry name" value="Cuticle_Struct_Prot"/>
</dbReference>
<reference evidence="7" key="1">
    <citation type="submission" date="2025-08" db="UniProtKB">
        <authorList>
            <consortium name="RefSeq"/>
        </authorList>
    </citation>
    <scope>IDENTIFICATION</scope>
    <source>
        <tissue evidence="7">Whole body</tissue>
    </source>
</reference>
<evidence type="ECO:0000256" key="4">
    <source>
        <dbReference type="SAM" id="MobiDB-lite"/>
    </source>
</evidence>
<feature type="compositionally biased region" description="Polar residues" evidence="4">
    <location>
        <begin position="276"/>
        <end position="293"/>
    </location>
</feature>
<dbReference type="AlphaFoldDB" id="A0A8B8HRW8"/>
<feature type="compositionally biased region" description="Basic and acidic residues" evidence="4">
    <location>
        <begin position="162"/>
        <end position="171"/>
    </location>
</feature>
<evidence type="ECO:0000256" key="2">
    <source>
        <dbReference type="ARBA" id="ARBA00022729"/>
    </source>
</evidence>
<dbReference type="PROSITE" id="PS51155">
    <property type="entry name" value="CHIT_BIND_RR_2"/>
    <property type="match status" value="1"/>
</dbReference>
<keyword evidence="6" id="KW-1185">Reference proteome</keyword>
<dbReference type="GO" id="GO:0062129">
    <property type="term" value="C:chitin-based extracellular matrix"/>
    <property type="evidence" value="ECO:0007669"/>
    <property type="project" value="TreeGrafter"/>
</dbReference>
<organism evidence="6 7">
    <name type="scientific">Vanessa tameamea</name>
    <name type="common">Kamehameha butterfly</name>
    <dbReference type="NCBI Taxonomy" id="334116"/>
    <lineage>
        <taxon>Eukaryota</taxon>
        <taxon>Metazoa</taxon>
        <taxon>Ecdysozoa</taxon>
        <taxon>Arthropoda</taxon>
        <taxon>Hexapoda</taxon>
        <taxon>Insecta</taxon>
        <taxon>Pterygota</taxon>
        <taxon>Neoptera</taxon>
        <taxon>Endopterygota</taxon>
        <taxon>Lepidoptera</taxon>
        <taxon>Glossata</taxon>
        <taxon>Ditrysia</taxon>
        <taxon>Papilionoidea</taxon>
        <taxon>Nymphalidae</taxon>
        <taxon>Nymphalinae</taxon>
        <taxon>Vanessa</taxon>
    </lineage>
</organism>
<feature type="region of interest" description="Disordered" evidence="4">
    <location>
        <begin position="117"/>
        <end position="308"/>
    </location>
</feature>
<dbReference type="OMA" id="FKPTICL"/>